<dbReference type="InterPro" id="IPR004386">
    <property type="entry name" value="Toxin_YafQ-like"/>
</dbReference>
<proteinExistence type="predicted"/>
<dbReference type="RefSeq" id="WP_117949611.1">
    <property type="nucleotide sequence ID" value="NZ_JBBMEZ010000026.1"/>
</dbReference>
<evidence type="ECO:0000313" key="2">
    <source>
        <dbReference type="EMBL" id="MEQ2470457.1"/>
    </source>
</evidence>
<accession>A0ABV1FAQ8</accession>
<name>A0ABV1FAQ8_9FIRM</name>
<keyword evidence="1" id="KW-1277">Toxin-antitoxin system</keyword>
<organism evidence="2 3">
    <name type="scientific">Ruminococcoides intestinale</name>
    <dbReference type="NCBI Taxonomy" id="3133162"/>
    <lineage>
        <taxon>Bacteria</taxon>
        <taxon>Bacillati</taxon>
        <taxon>Bacillota</taxon>
        <taxon>Clostridia</taxon>
        <taxon>Eubacteriales</taxon>
        <taxon>Oscillospiraceae</taxon>
        <taxon>Ruminococcoides</taxon>
    </lineage>
</organism>
<dbReference type="EMBL" id="JBBMEZ010000026">
    <property type="protein sequence ID" value="MEQ2470457.1"/>
    <property type="molecule type" value="Genomic_DNA"/>
</dbReference>
<dbReference type="PANTHER" id="PTHR40588:SF1">
    <property type="entry name" value="MRNA INTERFERASE TOXIN YAFQ"/>
    <property type="match status" value="1"/>
</dbReference>
<protein>
    <submittedName>
        <fullName evidence="2">Type II toxin-antitoxin system YafQ family toxin</fullName>
    </submittedName>
</protein>
<evidence type="ECO:0000256" key="1">
    <source>
        <dbReference type="ARBA" id="ARBA00022649"/>
    </source>
</evidence>
<dbReference type="Gene3D" id="3.30.2310.20">
    <property type="entry name" value="RelE-like"/>
    <property type="match status" value="1"/>
</dbReference>
<dbReference type="PANTHER" id="PTHR40588">
    <property type="entry name" value="MRNA INTERFERASE TOXIN YAFQ"/>
    <property type="match status" value="1"/>
</dbReference>
<comment type="caution">
    <text evidence="2">The sequence shown here is derived from an EMBL/GenBank/DDBJ whole genome shotgun (WGS) entry which is preliminary data.</text>
</comment>
<evidence type="ECO:0000313" key="3">
    <source>
        <dbReference type="Proteomes" id="UP001490816"/>
    </source>
</evidence>
<dbReference type="SUPFAM" id="SSF143011">
    <property type="entry name" value="RelE-like"/>
    <property type="match status" value="1"/>
</dbReference>
<dbReference type="Pfam" id="PF15738">
    <property type="entry name" value="YafQ_toxin"/>
    <property type="match status" value="1"/>
</dbReference>
<keyword evidence="3" id="KW-1185">Reference proteome</keyword>
<dbReference type="PIRSF" id="PIRSF006156">
    <property type="entry name" value="YafQ"/>
    <property type="match status" value="1"/>
</dbReference>
<dbReference type="NCBIfam" id="TIGR02385">
    <property type="entry name" value="RelE_StbE"/>
    <property type="match status" value="1"/>
</dbReference>
<dbReference type="InterPro" id="IPR035093">
    <property type="entry name" value="RelE/ParE_toxin_dom_sf"/>
</dbReference>
<sequence length="91" mass="10966">MKYIIKPTNQFKKDFKKIKKQNKDLNILKKVIDMLANDEILPDKYRDHLLIGNYKGKHECHLEPDWLLIYEYLDDELILFLTRTGSHSDLF</sequence>
<dbReference type="Proteomes" id="UP001490816">
    <property type="component" value="Unassembled WGS sequence"/>
</dbReference>
<reference evidence="2 3" key="1">
    <citation type="submission" date="2024-03" db="EMBL/GenBank/DDBJ databases">
        <title>Human intestinal bacterial collection.</title>
        <authorList>
            <person name="Pauvert C."/>
            <person name="Hitch T.C.A."/>
            <person name="Clavel T."/>
        </authorList>
    </citation>
    <scope>NUCLEOTIDE SEQUENCE [LARGE SCALE GENOMIC DNA]</scope>
    <source>
        <strain evidence="2 3">CLA-JM-H38</strain>
    </source>
</reference>
<gene>
    <name evidence="2" type="ORF">WMO39_08995</name>
</gene>
<dbReference type="InterPro" id="IPR007712">
    <property type="entry name" value="RelE/ParE_toxin"/>
</dbReference>